<evidence type="ECO:0000313" key="2">
    <source>
        <dbReference type="EMBL" id="PZR83391.1"/>
    </source>
</evidence>
<dbReference type="InterPro" id="IPR001932">
    <property type="entry name" value="PPM-type_phosphatase-like_dom"/>
</dbReference>
<dbReference type="EMBL" id="QHBU01000037">
    <property type="protein sequence ID" value="PZR83391.1"/>
    <property type="molecule type" value="Genomic_DNA"/>
</dbReference>
<comment type="caution">
    <text evidence="2">The sequence shown here is derived from an EMBL/GenBank/DDBJ whole genome shotgun (WGS) entry which is preliminary data.</text>
</comment>
<dbReference type="Gene3D" id="3.60.40.10">
    <property type="entry name" value="PPM-type phosphatase domain"/>
    <property type="match status" value="1"/>
</dbReference>
<dbReference type="PROSITE" id="PS51746">
    <property type="entry name" value="PPM_2"/>
    <property type="match status" value="1"/>
</dbReference>
<dbReference type="InterPro" id="IPR015655">
    <property type="entry name" value="PP2C"/>
</dbReference>
<dbReference type="Pfam" id="PF13672">
    <property type="entry name" value="PP2C_2"/>
    <property type="match status" value="1"/>
</dbReference>
<dbReference type="AlphaFoldDB" id="A0A2W6AZB3"/>
<dbReference type="SMART" id="SM00332">
    <property type="entry name" value="PP2Cc"/>
    <property type="match status" value="1"/>
</dbReference>
<dbReference type="SMART" id="SM00331">
    <property type="entry name" value="PP2C_SIG"/>
    <property type="match status" value="1"/>
</dbReference>
<dbReference type="CDD" id="cd00143">
    <property type="entry name" value="PP2Cc"/>
    <property type="match status" value="1"/>
</dbReference>
<evidence type="ECO:0000259" key="1">
    <source>
        <dbReference type="PROSITE" id="PS51746"/>
    </source>
</evidence>
<dbReference type="SUPFAM" id="SSF81606">
    <property type="entry name" value="PP2C-like"/>
    <property type="match status" value="1"/>
</dbReference>
<proteinExistence type="predicted"/>
<sequence>MRRRGPVSVPEAITVADLSATSTDSHQIAAATHIGPVRQENQDAFAVTQLRGGEGVGLLVADGMGGLPGGREAAQAASAAAIAVLVAGGADQQAVLAAVDAANRAVGELRTEIGGRPGTTLTLAAVNGAGAVIGHAGDSRAYLVRGGEARLLTSDHSWVGEQVRAGALPPGSERSNSRRNLITRAVMGDPLEAEALSIELVAGDVLMLCSDGFWEPLADADIAVLLETPGPLTAVVERAVQTALDAGATDNVTLIALRQER</sequence>
<organism evidence="2 3">
    <name type="scientific">Candidatus Aeolococcus gillhamiae</name>
    <dbReference type="NCBI Taxonomy" id="3127015"/>
    <lineage>
        <taxon>Bacteria</taxon>
        <taxon>Bacillati</taxon>
        <taxon>Candidatus Dormiibacterota</taxon>
        <taxon>Candidatus Dormibacteria</taxon>
        <taxon>Candidatus Aeolococcales</taxon>
        <taxon>Candidatus Aeolococcaceae</taxon>
        <taxon>Candidatus Aeolococcus</taxon>
    </lineage>
</organism>
<dbReference type="PANTHER" id="PTHR13832">
    <property type="entry name" value="PROTEIN PHOSPHATASE 2C"/>
    <property type="match status" value="1"/>
</dbReference>
<dbReference type="PANTHER" id="PTHR13832:SF827">
    <property type="entry name" value="PROTEIN PHOSPHATASE 1L"/>
    <property type="match status" value="1"/>
</dbReference>
<reference evidence="2 3" key="1">
    <citation type="journal article" date="2017" name="Nature">
        <title>Atmospheric trace gases support primary production in Antarctic desert surface soil.</title>
        <authorList>
            <person name="Ji M."/>
            <person name="Greening C."/>
            <person name="Vanwonterghem I."/>
            <person name="Carere C.R."/>
            <person name="Bay S.K."/>
            <person name="Steen J.A."/>
            <person name="Montgomery K."/>
            <person name="Lines T."/>
            <person name="Beardall J."/>
            <person name="van Dorst J."/>
            <person name="Snape I."/>
            <person name="Stott M.B."/>
            <person name="Hugenholtz P."/>
            <person name="Ferrari B.C."/>
        </authorList>
    </citation>
    <scope>NUCLEOTIDE SEQUENCE [LARGE SCALE GENOMIC DNA]</scope>
    <source>
        <strain evidence="2">RRmetagenome_bin12</strain>
    </source>
</reference>
<gene>
    <name evidence="2" type="ORF">DLM65_02130</name>
</gene>
<feature type="domain" description="PPM-type phosphatase" evidence="1">
    <location>
        <begin position="27"/>
        <end position="259"/>
    </location>
</feature>
<dbReference type="InterPro" id="IPR036457">
    <property type="entry name" value="PPM-type-like_dom_sf"/>
</dbReference>
<accession>A0A2W6AZB3</accession>
<name>A0A2W6AZB3_9BACT</name>
<dbReference type="GO" id="GO:0004722">
    <property type="term" value="F:protein serine/threonine phosphatase activity"/>
    <property type="evidence" value="ECO:0007669"/>
    <property type="project" value="InterPro"/>
</dbReference>
<protein>
    <submittedName>
        <fullName evidence="2">Serine/threonine-protein phosphatase</fullName>
    </submittedName>
</protein>
<evidence type="ECO:0000313" key="3">
    <source>
        <dbReference type="Proteomes" id="UP000248724"/>
    </source>
</evidence>
<dbReference type="Proteomes" id="UP000248724">
    <property type="component" value="Unassembled WGS sequence"/>
</dbReference>